<organism evidence="1 2">
    <name type="scientific">Luteimonas soli</name>
    <dbReference type="NCBI Taxonomy" id="1648966"/>
    <lineage>
        <taxon>Bacteria</taxon>
        <taxon>Pseudomonadati</taxon>
        <taxon>Pseudomonadota</taxon>
        <taxon>Gammaproteobacteria</taxon>
        <taxon>Lysobacterales</taxon>
        <taxon>Lysobacteraceae</taxon>
        <taxon>Luteimonas</taxon>
    </lineage>
</organism>
<name>A0ABV7XN25_9GAMM</name>
<keyword evidence="2" id="KW-1185">Reference proteome</keyword>
<comment type="caution">
    <text evidence="1">The sequence shown here is derived from an EMBL/GenBank/DDBJ whole genome shotgun (WGS) entry which is preliminary data.</text>
</comment>
<reference evidence="2" key="1">
    <citation type="journal article" date="2019" name="Int. J. Syst. Evol. Microbiol.">
        <title>The Global Catalogue of Microorganisms (GCM) 10K type strain sequencing project: providing services to taxonomists for standard genome sequencing and annotation.</title>
        <authorList>
            <consortium name="The Broad Institute Genomics Platform"/>
            <consortium name="The Broad Institute Genome Sequencing Center for Infectious Disease"/>
            <person name="Wu L."/>
            <person name="Ma J."/>
        </authorList>
    </citation>
    <scope>NUCLEOTIDE SEQUENCE [LARGE SCALE GENOMIC DNA]</scope>
    <source>
        <strain evidence="2">KCTC 42441</strain>
    </source>
</reference>
<proteinExistence type="predicted"/>
<accession>A0ABV7XN25</accession>
<gene>
    <name evidence="1" type="ORF">ACFONC_09680</name>
</gene>
<protein>
    <submittedName>
        <fullName evidence="1">DUF3037 domain-containing protein</fullName>
    </submittedName>
</protein>
<dbReference type="RefSeq" id="WP_386743560.1">
    <property type="nucleotide sequence ID" value="NZ_JBHRYA010000007.1"/>
</dbReference>
<dbReference type="Proteomes" id="UP001595705">
    <property type="component" value="Unassembled WGS sequence"/>
</dbReference>
<dbReference type="InterPro" id="IPR021398">
    <property type="entry name" value="DUF3037"/>
</dbReference>
<evidence type="ECO:0000313" key="1">
    <source>
        <dbReference type="EMBL" id="MFC3716423.1"/>
    </source>
</evidence>
<sequence length="136" mass="14620">MPTAIYDYAVIRAVPRVEREEFVNVGVIVSCQSTGLLEAGIELDPARVRALDPHVDLDALRAHLDAIATICRGGPGSGPIGALPPRARFHWLTARRSSIIQVSPVHTGRSDDPASILEGLLQRMVRVGRAGIRDPG</sequence>
<evidence type="ECO:0000313" key="2">
    <source>
        <dbReference type="Proteomes" id="UP001595705"/>
    </source>
</evidence>
<dbReference type="EMBL" id="JBHRYA010000007">
    <property type="protein sequence ID" value="MFC3716423.1"/>
    <property type="molecule type" value="Genomic_DNA"/>
</dbReference>
<dbReference type="Pfam" id="PF11236">
    <property type="entry name" value="DUF3037"/>
    <property type="match status" value="1"/>
</dbReference>